<sequence length="295" mass="33892">MRMADGKQGLLRKQGLGTEELQEIEQLAAQCEQYEQLEMKLNWNVLRERPAGEINDFLYYEQGRLVGYLALFCFNSQEAEISGMVHPEYRQRGIFRTLFQAATQEVRRRGVPQILCIVEHKSQAGQAYIQTLDTRFHHAEYKMVLQEPRLPGKSIEGLTFRQAQPEDGMLLAHITAVAFDMPRSEVTWYSQGNGNVNLRRPSYLAQLRDVYIGKLDVSLGEQEAYIIGFGVLPEFQHRGYGRQLLAYAIQETLKRNPGRIVLEVMTENQGALSLYQSCGFQVVTSYDYYSYPVSR</sequence>
<protein>
    <submittedName>
        <fullName evidence="5">GNAT family N-acetyltransferase</fullName>
    </submittedName>
</protein>
<dbReference type="InterPro" id="IPR016181">
    <property type="entry name" value="Acyl_CoA_acyltransferase"/>
</dbReference>
<dbReference type="Pfam" id="PF00583">
    <property type="entry name" value="Acetyltransf_1"/>
    <property type="match status" value="2"/>
</dbReference>
<evidence type="ECO:0000256" key="1">
    <source>
        <dbReference type="ARBA" id="ARBA00022679"/>
    </source>
</evidence>
<evidence type="ECO:0000256" key="2">
    <source>
        <dbReference type="ARBA" id="ARBA00023315"/>
    </source>
</evidence>
<keyword evidence="3" id="KW-0175">Coiled coil</keyword>
<feature type="coiled-coil region" evidence="3">
    <location>
        <begin position="17"/>
        <end position="44"/>
    </location>
</feature>
<dbReference type="Proteomes" id="UP000654345">
    <property type="component" value="Unassembled WGS sequence"/>
</dbReference>
<comment type="caution">
    <text evidence="5">The sequence shown here is derived from an EMBL/GenBank/DDBJ whole genome shotgun (WGS) entry which is preliminary data.</text>
</comment>
<dbReference type="SUPFAM" id="SSF55729">
    <property type="entry name" value="Acyl-CoA N-acyltransferases (Nat)"/>
    <property type="match status" value="2"/>
</dbReference>
<evidence type="ECO:0000313" key="6">
    <source>
        <dbReference type="Proteomes" id="UP000654345"/>
    </source>
</evidence>
<proteinExistence type="predicted"/>
<name>A0ABQ3UI91_9CHLR</name>
<feature type="domain" description="N-acetyltransferase" evidence="4">
    <location>
        <begin position="16"/>
        <end position="148"/>
    </location>
</feature>
<accession>A0ABQ3UI91</accession>
<dbReference type="InterPro" id="IPR050680">
    <property type="entry name" value="YpeA/RimI_acetyltransf"/>
</dbReference>
<organism evidence="5 6">
    <name type="scientific">Ktedonobacter robiniae</name>
    <dbReference type="NCBI Taxonomy" id="2778365"/>
    <lineage>
        <taxon>Bacteria</taxon>
        <taxon>Bacillati</taxon>
        <taxon>Chloroflexota</taxon>
        <taxon>Ktedonobacteria</taxon>
        <taxon>Ktedonobacterales</taxon>
        <taxon>Ktedonobacteraceae</taxon>
        <taxon>Ktedonobacter</taxon>
    </lineage>
</organism>
<keyword evidence="6" id="KW-1185">Reference proteome</keyword>
<evidence type="ECO:0000313" key="5">
    <source>
        <dbReference type="EMBL" id="GHO52439.1"/>
    </source>
</evidence>
<dbReference type="PANTHER" id="PTHR43420">
    <property type="entry name" value="ACETYLTRANSFERASE"/>
    <property type="match status" value="1"/>
</dbReference>
<evidence type="ECO:0000259" key="4">
    <source>
        <dbReference type="PROSITE" id="PS51186"/>
    </source>
</evidence>
<dbReference type="EMBL" id="BNJG01000001">
    <property type="protein sequence ID" value="GHO52439.1"/>
    <property type="molecule type" value="Genomic_DNA"/>
</dbReference>
<keyword evidence="1" id="KW-0808">Transferase</keyword>
<evidence type="ECO:0000256" key="3">
    <source>
        <dbReference type="SAM" id="Coils"/>
    </source>
</evidence>
<dbReference type="Gene3D" id="3.40.630.30">
    <property type="match status" value="1"/>
</dbReference>
<dbReference type="InterPro" id="IPR000182">
    <property type="entry name" value="GNAT_dom"/>
</dbReference>
<reference evidence="5 6" key="1">
    <citation type="journal article" date="2021" name="Int. J. Syst. Evol. Microbiol.">
        <title>Reticulibacter mediterranei gen. nov., sp. nov., within the new family Reticulibacteraceae fam. nov., and Ktedonospora formicarum gen. nov., sp. nov., Ktedonobacter robiniae sp. nov., Dictyobacter formicarum sp. nov. and Dictyobacter arantiisoli sp. nov., belonging to the class Ktedonobacteria.</title>
        <authorList>
            <person name="Yabe S."/>
            <person name="Zheng Y."/>
            <person name="Wang C.M."/>
            <person name="Sakai Y."/>
            <person name="Abe K."/>
            <person name="Yokota A."/>
            <person name="Donadio S."/>
            <person name="Cavaletti L."/>
            <person name="Monciardini P."/>
        </authorList>
    </citation>
    <scope>NUCLEOTIDE SEQUENCE [LARGE SCALE GENOMIC DNA]</scope>
    <source>
        <strain evidence="5 6">SOSP1-30</strain>
    </source>
</reference>
<dbReference type="PROSITE" id="PS51186">
    <property type="entry name" value="GNAT"/>
    <property type="match status" value="2"/>
</dbReference>
<keyword evidence="2" id="KW-0012">Acyltransferase</keyword>
<dbReference type="CDD" id="cd04301">
    <property type="entry name" value="NAT_SF"/>
    <property type="match status" value="2"/>
</dbReference>
<feature type="domain" description="N-acetyltransferase" evidence="4">
    <location>
        <begin position="158"/>
        <end position="295"/>
    </location>
</feature>
<gene>
    <name evidence="5" type="ORF">KSB_09140</name>
</gene>